<dbReference type="GO" id="GO:0005886">
    <property type="term" value="C:plasma membrane"/>
    <property type="evidence" value="ECO:0007669"/>
    <property type="project" value="TreeGrafter"/>
</dbReference>
<dbReference type="InterPro" id="IPR051684">
    <property type="entry name" value="Electron_Trans/Redox"/>
</dbReference>
<evidence type="ECO:0000256" key="7">
    <source>
        <dbReference type="SAM" id="MobiDB-lite"/>
    </source>
</evidence>
<evidence type="ECO:0000256" key="2">
    <source>
        <dbReference type="ARBA" id="ARBA00022485"/>
    </source>
</evidence>
<dbReference type="PROSITE" id="PS00198">
    <property type="entry name" value="4FE4S_FER_1"/>
    <property type="match status" value="2"/>
</dbReference>
<dbReference type="PROSITE" id="PS51379">
    <property type="entry name" value="4FE4S_FER_2"/>
    <property type="match status" value="6"/>
</dbReference>
<comment type="caution">
    <text evidence="10">The sequence shown here is derived from an EMBL/GenBank/DDBJ whole genome shotgun (WGS) entry which is preliminary data.</text>
</comment>
<feature type="transmembrane region" description="Helical" evidence="8">
    <location>
        <begin position="102"/>
        <end position="126"/>
    </location>
</feature>
<dbReference type="SUPFAM" id="SSF54862">
    <property type="entry name" value="4Fe-4S ferredoxins"/>
    <property type="match status" value="2"/>
</dbReference>
<dbReference type="GO" id="GO:0046872">
    <property type="term" value="F:metal ion binding"/>
    <property type="evidence" value="ECO:0007669"/>
    <property type="project" value="UniProtKB-KW"/>
</dbReference>
<feature type="domain" description="4Fe-4S ferredoxin-type" evidence="9">
    <location>
        <begin position="411"/>
        <end position="446"/>
    </location>
</feature>
<evidence type="ECO:0000256" key="3">
    <source>
        <dbReference type="ARBA" id="ARBA00022723"/>
    </source>
</evidence>
<feature type="transmembrane region" description="Helical" evidence="8">
    <location>
        <begin position="168"/>
        <end position="190"/>
    </location>
</feature>
<evidence type="ECO:0000256" key="8">
    <source>
        <dbReference type="SAM" id="Phobius"/>
    </source>
</evidence>
<evidence type="ECO:0000256" key="6">
    <source>
        <dbReference type="ARBA" id="ARBA00023014"/>
    </source>
</evidence>
<evidence type="ECO:0000313" key="11">
    <source>
        <dbReference type="Proteomes" id="UP000651085"/>
    </source>
</evidence>
<dbReference type="PANTHER" id="PTHR30176:SF3">
    <property type="entry name" value="FERREDOXIN-TYPE PROTEIN NAPH"/>
    <property type="match status" value="1"/>
</dbReference>
<dbReference type="PANTHER" id="PTHR30176">
    <property type="entry name" value="FERREDOXIN-TYPE PROTEIN NAPH"/>
    <property type="match status" value="1"/>
</dbReference>
<dbReference type="InterPro" id="IPR017900">
    <property type="entry name" value="4Fe4S_Fe_S_CS"/>
</dbReference>
<reference evidence="10" key="1">
    <citation type="submission" date="2020-08" db="EMBL/GenBank/DDBJ databases">
        <title>Genome public.</title>
        <authorList>
            <person name="Liu C."/>
            <person name="Sun Q."/>
        </authorList>
    </citation>
    <scope>NUCLEOTIDE SEQUENCE</scope>
    <source>
        <strain evidence="10">N12</strain>
    </source>
</reference>
<evidence type="ECO:0000256" key="1">
    <source>
        <dbReference type="ARBA" id="ARBA00022448"/>
    </source>
</evidence>
<feature type="transmembrane region" description="Helical" evidence="8">
    <location>
        <begin position="197"/>
        <end position="216"/>
    </location>
</feature>
<dbReference type="FunFam" id="3.30.70.20:FF:000057">
    <property type="entry name" value="Ferredoxin-type protein NapF"/>
    <property type="match status" value="1"/>
</dbReference>
<feature type="region of interest" description="Disordered" evidence="7">
    <location>
        <begin position="313"/>
        <end position="332"/>
    </location>
</feature>
<dbReference type="EMBL" id="JACRTF010000001">
    <property type="protein sequence ID" value="MBC8594523.1"/>
    <property type="molecule type" value="Genomic_DNA"/>
</dbReference>
<accession>A0A926ISA1</accession>
<dbReference type="AlphaFoldDB" id="A0A926ISA1"/>
<keyword evidence="2" id="KW-0004">4Fe-4S</keyword>
<organism evidence="10 11">
    <name type="scientific">Jilunia laotingensis</name>
    <dbReference type="NCBI Taxonomy" id="2763675"/>
    <lineage>
        <taxon>Bacteria</taxon>
        <taxon>Pseudomonadati</taxon>
        <taxon>Bacteroidota</taxon>
        <taxon>Bacteroidia</taxon>
        <taxon>Bacteroidales</taxon>
        <taxon>Bacteroidaceae</taxon>
        <taxon>Jilunia</taxon>
    </lineage>
</organism>
<feature type="domain" description="4Fe-4S ferredoxin-type" evidence="9">
    <location>
        <begin position="248"/>
        <end position="273"/>
    </location>
</feature>
<feature type="domain" description="4Fe-4S ferredoxin-type" evidence="9">
    <location>
        <begin position="217"/>
        <end position="246"/>
    </location>
</feature>
<gene>
    <name evidence="10" type="ORF">H8744_15010</name>
</gene>
<evidence type="ECO:0000256" key="4">
    <source>
        <dbReference type="ARBA" id="ARBA00022982"/>
    </source>
</evidence>
<feature type="domain" description="4Fe-4S ferredoxin-type" evidence="9">
    <location>
        <begin position="370"/>
        <end position="402"/>
    </location>
</feature>
<name>A0A926ISA1_9BACT</name>
<feature type="transmembrane region" description="Helical" evidence="8">
    <location>
        <begin position="7"/>
        <end position="28"/>
    </location>
</feature>
<sequence length="507" mass="56295">MLRKIRVIISVVLFALITFYFLDFADILPNSFHRLAHIQFVPAFLSLSLGILVFLIVLTLIFGRIYCSSICPMGIFQDMVAWISKVTSKKKKRYSYSPAKNILRWSIVGIATLATLMGFTFILALLDPYSAYGRIVTNVFKPVYMSGNNLLESVFSRFENYTFYQVDVAILSVASFVIALVTFCIIFYLAWKHGRTWCNTICPVGTLLGFVGRFSIFKVRIDFERCNGCGQCATKCKAVCINSKEHAIDYSRCVDCFDCLEACNKHALVFAPSLSSLRRQEKSDASKRRFLVAGAMAATTLPKALAQVKEASASLEGKKSHKRENPITPPGSISRDHFVQHCTSCHLCVSKCPSHVLKPAFTEYGLAGIMQPTVYFEKGFCNFDCTVCGDVCPNGAIKPLTIEQKHLTQMGHVVFIKENCIVLTDGTSCGACSEHCPTQAIAMVPYKGGLTIPEINTDICVGCGGCEYVCPARPFRAVYIEGNPVQKEAKPFKETEQEKVDIDDFGF</sequence>
<dbReference type="InterPro" id="IPR017896">
    <property type="entry name" value="4Fe4S_Fe-S-bd"/>
</dbReference>
<dbReference type="GO" id="GO:0051539">
    <property type="term" value="F:4 iron, 4 sulfur cluster binding"/>
    <property type="evidence" value="ECO:0007669"/>
    <property type="project" value="UniProtKB-KW"/>
</dbReference>
<evidence type="ECO:0000313" key="10">
    <source>
        <dbReference type="EMBL" id="MBC8594523.1"/>
    </source>
</evidence>
<feature type="domain" description="4Fe-4S ferredoxin-type" evidence="9">
    <location>
        <begin position="451"/>
        <end position="483"/>
    </location>
</feature>
<keyword evidence="3" id="KW-0479">Metal-binding</keyword>
<dbReference type="FunFam" id="3.30.70.20:FF:000046">
    <property type="entry name" value="Periplasmic [Fe] hydrogenase large subunit"/>
    <property type="match status" value="1"/>
</dbReference>
<keyword evidence="8" id="KW-0472">Membrane</keyword>
<dbReference type="Pfam" id="PF12838">
    <property type="entry name" value="Fer4_7"/>
    <property type="match status" value="1"/>
</dbReference>
<evidence type="ECO:0000259" key="9">
    <source>
        <dbReference type="PROSITE" id="PS51379"/>
    </source>
</evidence>
<dbReference type="Gene3D" id="3.30.70.20">
    <property type="match status" value="3"/>
</dbReference>
<keyword evidence="5" id="KW-0408">Iron</keyword>
<keyword evidence="11" id="KW-1185">Reference proteome</keyword>
<dbReference type="Pfam" id="PF13183">
    <property type="entry name" value="Fer4_8"/>
    <property type="match status" value="1"/>
</dbReference>
<dbReference type="CDD" id="cd16373">
    <property type="entry name" value="DMSOR_beta_like"/>
    <property type="match status" value="1"/>
</dbReference>
<keyword evidence="8" id="KW-1133">Transmembrane helix</keyword>
<dbReference type="Pfam" id="PF12801">
    <property type="entry name" value="Fer4_5"/>
    <property type="match status" value="2"/>
</dbReference>
<keyword evidence="6" id="KW-0411">Iron-sulfur</keyword>
<feature type="transmembrane region" description="Helical" evidence="8">
    <location>
        <begin position="40"/>
        <end position="63"/>
    </location>
</feature>
<feature type="domain" description="4Fe-4S ferredoxin-type" evidence="9">
    <location>
        <begin position="331"/>
        <end position="362"/>
    </location>
</feature>
<dbReference type="RefSeq" id="WP_262435614.1">
    <property type="nucleotide sequence ID" value="NZ_JACRTF010000001.1"/>
</dbReference>
<protein>
    <submittedName>
        <fullName evidence="10">4Fe-4S dicluster domain-containing protein</fullName>
    </submittedName>
</protein>
<keyword evidence="8" id="KW-0812">Transmembrane</keyword>
<keyword evidence="1" id="KW-0813">Transport</keyword>
<evidence type="ECO:0000256" key="5">
    <source>
        <dbReference type="ARBA" id="ARBA00023004"/>
    </source>
</evidence>
<dbReference type="Proteomes" id="UP000651085">
    <property type="component" value="Unassembled WGS sequence"/>
</dbReference>
<proteinExistence type="predicted"/>
<keyword evidence="4" id="KW-0249">Electron transport</keyword>